<evidence type="ECO:0000256" key="1">
    <source>
        <dbReference type="SAM" id="MobiDB-lite"/>
    </source>
</evidence>
<evidence type="ECO:0000313" key="3">
    <source>
        <dbReference type="Proteomes" id="UP000673691"/>
    </source>
</evidence>
<accession>A0A8H7ZM34</accession>
<feature type="non-terminal residue" evidence="2">
    <location>
        <position position="1"/>
    </location>
</feature>
<organism evidence="2 3">
    <name type="scientific">Olpidium bornovanus</name>
    <dbReference type="NCBI Taxonomy" id="278681"/>
    <lineage>
        <taxon>Eukaryota</taxon>
        <taxon>Fungi</taxon>
        <taxon>Fungi incertae sedis</taxon>
        <taxon>Olpidiomycota</taxon>
        <taxon>Olpidiomycotina</taxon>
        <taxon>Olpidiomycetes</taxon>
        <taxon>Olpidiales</taxon>
        <taxon>Olpidiaceae</taxon>
        <taxon>Olpidium</taxon>
    </lineage>
</organism>
<sequence length="62" mass="6337">VPRSRAQGRAGGPESHAARSQGAGARGEERGVPAKVHHRQIGARGHLEAAGGFVSGKKEATE</sequence>
<gene>
    <name evidence="2" type="ORF">BJ554DRAFT_4962</name>
</gene>
<dbReference type="EMBL" id="JAEFCI010013142">
    <property type="protein sequence ID" value="KAG5455581.1"/>
    <property type="molecule type" value="Genomic_DNA"/>
</dbReference>
<name>A0A8H7ZM34_9FUNG</name>
<dbReference type="Proteomes" id="UP000673691">
    <property type="component" value="Unassembled WGS sequence"/>
</dbReference>
<evidence type="ECO:0000313" key="2">
    <source>
        <dbReference type="EMBL" id="KAG5455581.1"/>
    </source>
</evidence>
<feature type="region of interest" description="Disordered" evidence="1">
    <location>
        <begin position="1"/>
        <end position="62"/>
    </location>
</feature>
<reference evidence="2 3" key="1">
    <citation type="journal article" name="Sci. Rep.">
        <title>Genome-scale phylogenetic analyses confirm Olpidium as the closest living zoosporic fungus to the non-flagellated, terrestrial fungi.</title>
        <authorList>
            <person name="Chang Y."/>
            <person name="Rochon D."/>
            <person name="Sekimoto S."/>
            <person name="Wang Y."/>
            <person name="Chovatia M."/>
            <person name="Sandor L."/>
            <person name="Salamov A."/>
            <person name="Grigoriev I.V."/>
            <person name="Stajich J.E."/>
            <person name="Spatafora J.W."/>
        </authorList>
    </citation>
    <scope>NUCLEOTIDE SEQUENCE [LARGE SCALE GENOMIC DNA]</scope>
    <source>
        <strain evidence="2">S191</strain>
    </source>
</reference>
<dbReference type="AlphaFoldDB" id="A0A8H7ZM34"/>
<keyword evidence="3" id="KW-1185">Reference proteome</keyword>
<proteinExistence type="predicted"/>
<comment type="caution">
    <text evidence="2">The sequence shown here is derived from an EMBL/GenBank/DDBJ whole genome shotgun (WGS) entry which is preliminary data.</text>
</comment>
<protein>
    <submittedName>
        <fullName evidence="2">Uncharacterized protein</fullName>
    </submittedName>
</protein>